<reference evidence="3" key="1">
    <citation type="journal article" date="2019" name="Int. J. Syst. Evol. Microbiol.">
        <title>The Global Catalogue of Microorganisms (GCM) 10K type strain sequencing project: providing services to taxonomists for standard genome sequencing and annotation.</title>
        <authorList>
            <consortium name="The Broad Institute Genomics Platform"/>
            <consortium name="The Broad Institute Genome Sequencing Center for Infectious Disease"/>
            <person name="Wu L."/>
            <person name="Ma J."/>
        </authorList>
    </citation>
    <scope>NUCLEOTIDE SEQUENCE [LARGE SCALE GENOMIC DNA]</scope>
    <source>
        <strain evidence="3">JCM 3325</strain>
    </source>
</reference>
<dbReference type="RefSeq" id="WP_344591261.1">
    <property type="nucleotide sequence ID" value="NZ_BAAARW010000016.1"/>
</dbReference>
<feature type="compositionally biased region" description="Low complexity" evidence="1">
    <location>
        <begin position="322"/>
        <end position="335"/>
    </location>
</feature>
<evidence type="ECO:0000256" key="1">
    <source>
        <dbReference type="SAM" id="MobiDB-lite"/>
    </source>
</evidence>
<feature type="compositionally biased region" description="Acidic residues" evidence="1">
    <location>
        <begin position="361"/>
        <end position="372"/>
    </location>
</feature>
<feature type="compositionally biased region" description="Gly residues" evidence="1">
    <location>
        <begin position="195"/>
        <end position="204"/>
    </location>
</feature>
<feature type="region of interest" description="Disordered" evidence="1">
    <location>
        <begin position="222"/>
        <end position="379"/>
    </location>
</feature>
<feature type="compositionally biased region" description="Gly residues" evidence="1">
    <location>
        <begin position="272"/>
        <end position="321"/>
    </location>
</feature>
<evidence type="ECO:0000313" key="3">
    <source>
        <dbReference type="Proteomes" id="UP001501231"/>
    </source>
</evidence>
<dbReference type="EMBL" id="BAAARW010000016">
    <property type="protein sequence ID" value="GAA2426908.1"/>
    <property type="molecule type" value="Genomic_DNA"/>
</dbReference>
<protein>
    <recommendedName>
        <fullName evidence="4">WXG100 family type VII secretion target</fullName>
    </recommendedName>
</protein>
<evidence type="ECO:0008006" key="4">
    <source>
        <dbReference type="Google" id="ProtNLM"/>
    </source>
</evidence>
<evidence type="ECO:0000313" key="2">
    <source>
        <dbReference type="EMBL" id="GAA2426908.1"/>
    </source>
</evidence>
<accession>A0ABP5WGG3</accession>
<feature type="compositionally biased region" description="Low complexity" evidence="1">
    <location>
        <begin position="183"/>
        <end position="194"/>
    </location>
</feature>
<name>A0ABP5WGG3_9ACTN</name>
<organism evidence="2 3">
    <name type="scientific">Actinomadura vinacea</name>
    <dbReference type="NCBI Taxonomy" id="115336"/>
    <lineage>
        <taxon>Bacteria</taxon>
        <taxon>Bacillati</taxon>
        <taxon>Actinomycetota</taxon>
        <taxon>Actinomycetes</taxon>
        <taxon>Streptosporangiales</taxon>
        <taxon>Thermomonosporaceae</taxon>
        <taxon>Actinomadura</taxon>
    </lineage>
</organism>
<dbReference type="Proteomes" id="UP001501231">
    <property type="component" value="Unassembled WGS sequence"/>
</dbReference>
<gene>
    <name evidence="2" type="ORF">GCM10010191_44430</name>
</gene>
<sequence>MTVPGKGREEIWTQGADEQPARSEGIPFGEVKMRFVKLGEGPAQNLGKCFLEAANALRDYQGKLEGYADTLIANWEGKPAQLALDQLRRVYETCSKTADVFLTAARAYTWLGSEILPFYKDLGLTMQDGMLNTSGDNEYAAERLRALHGRVAQAHNLLPQGIDRDLPDPPPQKPAGNTPRHPGGAASPAGTASTPGGGGGFGGGGAGGAGGYPFSPNAPGSTPYLSPAGSQLASAAAGPIGGPGDGPGGFPTYGQPGFGGSQLSSMGDGSSPPGGGFGGGAGGGISSGGNLPGGAPGAMPIGGPGMAGMGGTGGTGPGATGRAGTAGMSGYPMGMGPMGGPPGGQPGQGEQEHTNNYLQAQEDDVFSADDDTSPPLLGG</sequence>
<feature type="compositionally biased region" description="Basic and acidic residues" evidence="1">
    <location>
        <begin position="1"/>
        <end position="11"/>
    </location>
</feature>
<feature type="region of interest" description="Disordered" evidence="1">
    <location>
        <begin position="160"/>
        <end position="204"/>
    </location>
</feature>
<comment type="caution">
    <text evidence="2">The sequence shown here is derived from an EMBL/GenBank/DDBJ whole genome shotgun (WGS) entry which is preliminary data.</text>
</comment>
<feature type="compositionally biased region" description="Polar residues" evidence="1">
    <location>
        <begin position="222"/>
        <end position="232"/>
    </location>
</feature>
<feature type="compositionally biased region" description="Gly residues" evidence="1">
    <location>
        <begin position="239"/>
        <end position="260"/>
    </location>
</feature>
<feature type="region of interest" description="Disordered" evidence="1">
    <location>
        <begin position="1"/>
        <end position="23"/>
    </location>
</feature>
<proteinExistence type="predicted"/>
<keyword evidence="3" id="KW-1185">Reference proteome</keyword>